<keyword evidence="3" id="KW-1185">Reference proteome</keyword>
<organism evidence="2">
    <name type="scientific">Medioppia subpectinata</name>
    <dbReference type="NCBI Taxonomy" id="1979941"/>
    <lineage>
        <taxon>Eukaryota</taxon>
        <taxon>Metazoa</taxon>
        <taxon>Ecdysozoa</taxon>
        <taxon>Arthropoda</taxon>
        <taxon>Chelicerata</taxon>
        <taxon>Arachnida</taxon>
        <taxon>Acari</taxon>
        <taxon>Acariformes</taxon>
        <taxon>Sarcoptiformes</taxon>
        <taxon>Oribatida</taxon>
        <taxon>Brachypylina</taxon>
        <taxon>Oppioidea</taxon>
        <taxon>Oppiidae</taxon>
        <taxon>Medioppia</taxon>
    </lineage>
</organism>
<dbReference type="EMBL" id="OC867790">
    <property type="protein sequence ID" value="CAD7633705.1"/>
    <property type="molecule type" value="Genomic_DNA"/>
</dbReference>
<sequence>MSSKMKGKKWSTDSRGHSRSDPSFDLLELSQLLRKEYTFVSNERNNLQKLNEKVVTASSRVFNTCYISREQRSHSERLISHGSADLLNCCNAFNRLECLHFVDAYKKLGSNEPQIKNETRISGEYFANNFVESLLQLYPK</sequence>
<evidence type="ECO:0000256" key="1">
    <source>
        <dbReference type="SAM" id="MobiDB-lite"/>
    </source>
</evidence>
<proteinExistence type="predicted"/>
<accession>A0A7R9Q5V4</accession>
<feature type="compositionally biased region" description="Basic and acidic residues" evidence="1">
    <location>
        <begin position="10"/>
        <end position="20"/>
    </location>
</feature>
<evidence type="ECO:0000313" key="2">
    <source>
        <dbReference type="EMBL" id="CAD7633705.1"/>
    </source>
</evidence>
<reference evidence="2" key="1">
    <citation type="submission" date="2020-11" db="EMBL/GenBank/DDBJ databases">
        <authorList>
            <person name="Tran Van P."/>
        </authorList>
    </citation>
    <scope>NUCLEOTIDE SEQUENCE</scope>
</reference>
<name>A0A7R9Q5V4_9ACAR</name>
<evidence type="ECO:0000313" key="3">
    <source>
        <dbReference type="Proteomes" id="UP000759131"/>
    </source>
</evidence>
<dbReference type="AlphaFoldDB" id="A0A7R9Q5V4"/>
<gene>
    <name evidence="2" type="ORF">OSB1V03_LOCUS14101</name>
</gene>
<dbReference type="EMBL" id="CAJPIZ010013215">
    <property type="protein sequence ID" value="CAG2114135.1"/>
    <property type="molecule type" value="Genomic_DNA"/>
</dbReference>
<dbReference type="Proteomes" id="UP000759131">
    <property type="component" value="Unassembled WGS sequence"/>
</dbReference>
<dbReference type="OrthoDB" id="10264848at2759"/>
<feature type="region of interest" description="Disordered" evidence="1">
    <location>
        <begin position="1"/>
        <end position="20"/>
    </location>
</feature>
<protein>
    <submittedName>
        <fullName evidence="2">Uncharacterized protein</fullName>
    </submittedName>
</protein>